<evidence type="ECO:0000313" key="3">
    <source>
        <dbReference type="Proteomes" id="UP001227192"/>
    </source>
</evidence>
<name>A0AAI9TNZ6_PENTH</name>
<reference evidence="2" key="2">
    <citation type="journal article" date="2016" name="Fungal Biol.">
        <title>Ochratoxin A production by Penicillium thymicola.</title>
        <authorList>
            <person name="Nguyen H.D.T."/>
            <person name="McMullin D.R."/>
            <person name="Ponomareva E."/>
            <person name="Riley R."/>
            <person name="Pomraning K.R."/>
            <person name="Baker S.E."/>
            <person name="Seifert K.A."/>
        </authorList>
    </citation>
    <scope>NUCLEOTIDE SEQUENCE</scope>
    <source>
        <strain evidence="2">DAOM 180753</strain>
    </source>
</reference>
<protein>
    <recommendedName>
        <fullName evidence="4">Transmembrane protein</fullName>
    </recommendedName>
</protein>
<reference evidence="2" key="1">
    <citation type="submission" date="2015-06" db="EMBL/GenBank/DDBJ databases">
        <authorList>
            <person name="Nguyen H."/>
        </authorList>
    </citation>
    <scope>NUCLEOTIDE SEQUENCE</scope>
    <source>
        <strain evidence="2">DAOM 180753</strain>
    </source>
</reference>
<dbReference type="EMBL" id="LACB01000055">
    <property type="protein sequence ID" value="KAJ9490492.1"/>
    <property type="molecule type" value="Genomic_DNA"/>
</dbReference>
<sequence>MDEIPPLEIRAAGFTWCLGRLCFSSFLAFAFILALAHGWCGFLAGVQGFSLFFFFFFFSSPINKRAISL</sequence>
<organism evidence="2 3">
    <name type="scientific">Penicillium thymicola</name>
    <dbReference type="NCBI Taxonomy" id="293382"/>
    <lineage>
        <taxon>Eukaryota</taxon>
        <taxon>Fungi</taxon>
        <taxon>Dikarya</taxon>
        <taxon>Ascomycota</taxon>
        <taxon>Pezizomycotina</taxon>
        <taxon>Eurotiomycetes</taxon>
        <taxon>Eurotiomycetidae</taxon>
        <taxon>Eurotiales</taxon>
        <taxon>Aspergillaceae</taxon>
        <taxon>Penicillium</taxon>
    </lineage>
</organism>
<proteinExistence type="predicted"/>
<dbReference type="Proteomes" id="UP001227192">
    <property type="component" value="Unassembled WGS sequence"/>
</dbReference>
<keyword evidence="3" id="KW-1185">Reference proteome</keyword>
<evidence type="ECO:0000256" key="1">
    <source>
        <dbReference type="SAM" id="Phobius"/>
    </source>
</evidence>
<accession>A0AAI9TNZ6</accession>
<keyword evidence="1" id="KW-1133">Transmembrane helix</keyword>
<comment type="caution">
    <text evidence="2">The sequence shown here is derived from an EMBL/GenBank/DDBJ whole genome shotgun (WGS) entry which is preliminary data.</text>
</comment>
<keyword evidence="1" id="KW-0472">Membrane</keyword>
<feature type="transmembrane region" description="Helical" evidence="1">
    <location>
        <begin position="12"/>
        <end position="36"/>
    </location>
</feature>
<dbReference type="AlphaFoldDB" id="A0AAI9TNZ6"/>
<evidence type="ECO:0008006" key="4">
    <source>
        <dbReference type="Google" id="ProtNLM"/>
    </source>
</evidence>
<gene>
    <name evidence="2" type="ORF">VN97_g2754</name>
</gene>
<evidence type="ECO:0000313" key="2">
    <source>
        <dbReference type="EMBL" id="KAJ9490492.1"/>
    </source>
</evidence>
<feature type="transmembrane region" description="Helical" evidence="1">
    <location>
        <begin position="42"/>
        <end position="62"/>
    </location>
</feature>
<keyword evidence="1" id="KW-0812">Transmembrane</keyword>